<feature type="compositionally biased region" description="Low complexity" evidence="1">
    <location>
        <begin position="44"/>
        <end position="57"/>
    </location>
</feature>
<evidence type="ECO:0008006" key="5">
    <source>
        <dbReference type="Google" id="ProtNLM"/>
    </source>
</evidence>
<dbReference type="EMBL" id="JAAALK010000283">
    <property type="protein sequence ID" value="KAG8073638.1"/>
    <property type="molecule type" value="Genomic_DNA"/>
</dbReference>
<reference evidence="3" key="1">
    <citation type="journal article" date="2021" name="bioRxiv">
        <title>Whole Genome Assembly and Annotation of Northern Wild Rice, Zizania palustris L., Supports a Whole Genome Duplication in the Zizania Genus.</title>
        <authorList>
            <person name="Haas M."/>
            <person name="Kono T."/>
            <person name="Macchietto M."/>
            <person name="Millas R."/>
            <person name="McGilp L."/>
            <person name="Shao M."/>
            <person name="Duquette J."/>
            <person name="Hirsch C.N."/>
            <person name="Kimball J."/>
        </authorList>
    </citation>
    <scope>NUCLEOTIDE SEQUENCE</scope>
    <source>
        <tissue evidence="3">Fresh leaf tissue</tissue>
    </source>
</reference>
<reference evidence="3" key="2">
    <citation type="submission" date="2021-02" db="EMBL/GenBank/DDBJ databases">
        <authorList>
            <person name="Kimball J.A."/>
            <person name="Haas M.W."/>
            <person name="Macchietto M."/>
            <person name="Kono T."/>
            <person name="Duquette J."/>
            <person name="Shao M."/>
        </authorList>
    </citation>
    <scope>NUCLEOTIDE SEQUENCE</scope>
    <source>
        <tissue evidence="3">Fresh leaf tissue</tissue>
    </source>
</reference>
<keyword evidence="4" id="KW-1185">Reference proteome</keyword>
<protein>
    <recommendedName>
        <fullName evidence="5">Secreted protein</fullName>
    </recommendedName>
</protein>
<dbReference type="AlphaFoldDB" id="A0A8J5W2L6"/>
<evidence type="ECO:0000313" key="3">
    <source>
        <dbReference type="EMBL" id="KAG8073638.1"/>
    </source>
</evidence>
<evidence type="ECO:0000256" key="1">
    <source>
        <dbReference type="SAM" id="MobiDB-lite"/>
    </source>
</evidence>
<name>A0A8J5W2L6_ZIZPA</name>
<proteinExistence type="predicted"/>
<sequence>MSFFLTGLSTQMLIAGPGWSWMDGDGWWSALWTVVVVVRGDAADSPDADAGSANNLTPPAPPLARSRARRIEHVNSAAADNGKRSPAVGSSRRHADTPPHRVIHPLAQTTPRPTARSRSLCAVEGNVHLFKSRPRFWPNAKSPTAESPAQYSRRRAVTVSSPAERVESLPFHPPLRFSRNARRNSGGFWSATATAGPCSNRPRCGLLR</sequence>
<feature type="region of interest" description="Disordered" evidence="1">
    <location>
        <begin position="44"/>
        <end position="117"/>
    </location>
</feature>
<keyword evidence="2" id="KW-0732">Signal</keyword>
<organism evidence="3 4">
    <name type="scientific">Zizania palustris</name>
    <name type="common">Northern wild rice</name>
    <dbReference type="NCBI Taxonomy" id="103762"/>
    <lineage>
        <taxon>Eukaryota</taxon>
        <taxon>Viridiplantae</taxon>
        <taxon>Streptophyta</taxon>
        <taxon>Embryophyta</taxon>
        <taxon>Tracheophyta</taxon>
        <taxon>Spermatophyta</taxon>
        <taxon>Magnoliopsida</taxon>
        <taxon>Liliopsida</taxon>
        <taxon>Poales</taxon>
        <taxon>Poaceae</taxon>
        <taxon>BOP clade</taxon>
        <taxon>Oryzoideae</taxon>
        <taxon>Oryzeae</taxon>
        <taxon>Zizaniinae</taxon>
        <taxon>Zizania</taxon>
    </lineage>
</organism>
<comment type="caution">
    <text evidence="3">The sequence shown here is derived from an EMBL/GenBank/DDBJ whole genome shotgun (WGS) entry which is preliminary data.</text>
</comment>
<accession>A0A8J5W2L6</accession>
<feature type="signal peptide" evidence="2">
    <location>
        <begin position="1"/>
        <end position="20"/>
    </location>
</feature>
<feature type="chain" id="PRO_5035164096" description="Secreted protein" evidence="2">
    <location>
        <begin position="21"/>
        <end position="208"/>
    </location>
</feature>
<dbReference type="Proteomes" id="UP000729402">
    <property type="component" value="Unassembled WGS sequence"/>
</dbReference>
<gene>
    <name evidence="3" type="ORF">GUJ93_ZPchr0006g45055</name>
</gene>
<evidence type="ECO:0000256" key="2">
    <source>
        <dbReference type="SAM" id="SignalP"/>
    </source>
</evidence>
<evidence type="ECO:0000313" key="4">
    <source>
        <dbReference type="Proteomes" id="UP000729402"/>
    </source>
</evidence>